<reference evidence="4" key="1">
    <citation type="submission" date="2013-07" db="EMBL/GenBank/DDBJ databases">
        <title>The Genome Sequence of Cryptococcus dejecticola CBS10117.</title>
        <authorList>
            <consortium name="The Broad Institute Genome Sequencing Platform"/>
            <person name="Cuomo C."/>
            <person name="Litvintseva A."/>
            <person name="Chen Y."/>
            <person name="Heitman J."/>
            <person name="Sun S."/>
            <person name="Springer D."/>
            <person name="Dromer F."/>
            <person name="Young S.K."/>
            <person name="Zeng Q."/>
            <person name="Gargeya S."/>
            <person name="Fitzgerald M."/>
            <person name="Abouelleil A."/>
            <person name="Alvarado L."/>
            <person name="Berlin A.M."/>
            <person name="Chapman S.B."/>
            <person name="Dewar J."/>
            <person name="Goldberg J."/>
            <person name="Griggs A."/>
            <person name="Gujja S."/>
            <person name="Hansen M."/>
            <person name="Howarth C."/>
            <person name="Imamovic A."/>
            <person name="Larimer J."/>
            <person name="McCowan C."/>
            <person name="Murphy C."/>
            <person name="Pearson M."/>
            <person name="Priest M."/>
            <person name="Roberts A."/>
            <person name="Saif S."/>
            <person name="Shea T."/>
            <person name="Sykes S."/>
            <person name="Wortman J."/>
            <person name="Nusbaum C."/>
            <person name="Birren B."/>
        </authorList>
    </citation>
    <scope>NUCLEOTIDE SEQUENCE [LARGE SCALE GENOMIC DNA]</scope>
    <source>
        <strain evidence="4">CBS 10117</strain>
    </source>
</reference>
<keyword evidence="6" id="KW-1185">Reference proteome</keyword>
<dbReference type="Gene3D" id="3.40.50.720">
    <property type="entry name" value="NAD(P)-binding Rossmann-like Domain"/>
    <property type="match status" value="1"/>
</dbReference>
<evidence type="ECO:0000313" key="5">
    <source>
        <dbReference type="EMBL" id="WWC61182.1"/>
    </source>
</evidence>
<evidence type="ECO:0000313" key="4">
    <source>
        <dbReference type="EMBL" id="OBR86062.1"/>
    </source>
</evidence>
<dbReference type="Gene3D" id="3.90.25.10">
    <property type="entry name" value="UDP-galactose 4-epimerase, domain 1"/>
    <property type="match status" value="1"/>
</dbReference>
<dbReference type="EMBL" id="CP144533">
    <property type="protein sequence ID" value="WWC61182.1"/>
    <property type="molecule type" value="Genomic_DNA"/>
</dbReference>
<sequence length="296" mass="32925">MSTLNVGLLGFTGTVGSAILAPLVQAHKDSKLNLVILHRETSDLSKLPSGVELDKRIVELDGNEIERTKKAVSDLDVIISTVNGEGIYTQNFLLDALAGSKRLKTFIHSDFGVNWTVKEEANPALAPLLTKKEVVKKAKELGVPITSVRIGILDQFFFAYKFVGTDIKENKIEVYKESLKNLLRITSLEYLGYAISQLAQTPEKIANKTITLYDHEPTGKEIVDVLTKIHGTPTQIVEYTDEQYQADLGDLIPAIGAGIRRRWGDGNWDNEEGKIEKIEVDRWKGANFEGLVKQYL</sequence>
<dbReference type="GO" id="GO:0016491">
    <property type="term" value="F:oxidoreductase activity"/>
    <property type="evidence" value="ECO:0007669"/>
    <property type="project" value="UniProtKB-KW"/>
</dbReference>
<dbReference type="Proteomes" id="UP000078595">
    <property type="component" value="Chromosome 4"/>
</dbReference>
<dbReference type="InterPro" id="IPR036291">
    <property type="entry name" value="NAD(P)-bd_dom_sf"/>
</dbReference>
<evidence type="ECO:0000256" key="2">
    <source>
        <dbReference type="ARBA" id="ARBA00023002"/>
    </source>
</evidence>
<evidence type="ECO:0000256" key="1">
    <source>
        <dbReference type="ARBA" id="ARBA00022857"/>
    </source>
</evidence>
<dbReference type="VEuPathDB" id="FungiDB:I303_03780"/>
<reference evidence="5" key="2">
    <citation type="submission" date="2013-07" db="EMBL/GenBank/DDBJ databases">
        <authorList>
            <consortium name="The Broad Institute Genome Sequencing Platform"/>
            <person name="Cuomo C."/>
            <person name="Litvintseva A."/>
            <person name="Chen Y."/>
            <person name="Heitman J."/>
            <person name="Sun S."/>
            <person name="Springer D."/>
            <person name="Dromer F."/>
            <person name="Young S.K."/>
            <person name="Zeng Q."/>
            <person name="Gargeya S."/>
            <person name="Fitzgerald M."/>
            <person name="Abouelleil A."/>
            <person name="Alvarado L."/>
            <person name="Berlin A.M."/>
            <person name="Chapman S.B."/>
            <person name="Dewar J."/>
            <person name="Goldberg J."/>
            <person name="Griggs A."/>
            <person name="Gujja S."/>
            <person name="Hansen M."/>
            <person name="Howarth C."/>
            <person name="Imamovic A."/>
            <person name="Larimer J."/>
            <person name="McCowan C."/>
            <person name="Murphy C."/>
            <person name="Pearson M."/>
            <person name="Priest M."/>
            <person name="Roberts A."/>
            <person name="Saif S."/>
            <person name="Shea T."/>
            <person name="Sykes S."/>
            <person name="Wortman J."/>
            <person name="Nusbaum C."/>
            <person name="Birren B."/>
        </authorList>
    </citation>
    <scope>NUCLEOTIDE SEQUENCE</scope>
    <source>
        <strain evidence="5">CBS 10117</strain>
    </source>
</reference>
<dbReference type="Pfam" id="PF05368">
    <property type="entry name" value="NmrA"/>
    <property type="match status" value="1"/>
</dbReference>
<organism evidence="4">
    <name type="scientific">Kwoniella dejecticola CBS 10117</name>
    <dbReference type="NCBI Taxonomy" id="1296121"/>
    <lineage>
        <taxon>Eukaryota</taxon>
        <taxon>Fungi</taxon>
        <taxon>Dikarya</taxon>
        <taxon>Basidiomycota</taxon>
        <taxon>Agaricomycotina</taxon>
        <taxon>Tremellomycetes</taxon>
        <taxon>Tremellales</taxon>
        <taxon>Cryptococcaceae</taxon>
        <taxon>Kwoniella</taxon>
    </lineage>
</organism>
<name>A0A1A6A7N1_9TREE</name>
<proteinExistence type="predicted"/>
<keyword evidence="1" id="KW-0521">NADP</keyword>
<dbReference type="InterPro" id="IPR008030">
    <property type="entry name" value="NmrA-like"/>
</dbReference>
<reference evidence="5" key="3">
    <citation type="submission" date="2024-02" db="EMBL/GenBank/DDBJ databases">
        <title>Comparative genomics of Cryptococcus and Kwoniella reveals pathogenesis evolution and contrasting modes of karyotype evolution via chromosome fusion or intercentromeric recombination.</title>
        <authorList>
            <person name="Coelho M.A."/>
            <person name="David-Palma M."/>
            <person name="Shea T."/>
            <person name="Bowers K."/>
            <person name="McGinley-Smith S."/>
            <person name="Mohammad A.W."/>
            <person name="Gnirke A."/>
            <person name="Yurkov A.M."/>
            <person name="Nowrousian M."/>
            <person name="Sun S."/>
            <person name="Cuomo C.A."/>
            <person name="Heitman J."/>
        </authorList>
    </citation>
    <scope>NUCLEOTIDE SEQUENCE</scope>
    <source>
        <strain evidence="5">CBS 10117</strain>
    </source>
</reference>
<evidence type="ECO:0000259" key="3">
    <source>
        <dbReference type="Pfam" id="PF05368"/>
    </source>
</evidence>
<evidence type="ECO:0000313" key="6">
    <source>
        <dbReference type="Proteomes" id="UP000078595"/>
    </source>
</evidence>
<dbReference type="GeneID" id="28967479"/>
<dbReference type="PANTHER" id="PTHR47706">
    <property type="entry name" value="NMRA-LIKE FAMILY PROTEIN"/>
    <property type="match status" value="1"/>
</dbReference>
<dbReference type="PANTHER" id="PTHR47706:SF9">
    <property type="entry name" value="NMRA-LIKE DOMAIN-CONTAINING PROTEIN-RELATED"/>
    <property type="match status" value="1"/>
</dbReference>
<dbReference type="KEGG" id="kdj:28967479"/>
<dbReference type="EMBL" id="KI894030">
    <property type="protein sequence ID" value="OBR86062.1"/>
    <property type="molecule type" value="Genomic_DNA"/>
</dbReference>
<protein>
    <recommendedName>
        <fullName evidence="3">NmrA-like domain-containing protein</fullName>
    </recommendedName>
</protein>
<dbReference type="STRING" id="1296121.A0A1A6A7N1"/>
<dbReference type="InterPro" id="IPR051609">
    <property type="entry name" value="NmrA/Isoflavone_reductase-like"/>
</dbReference>
<dbReference type="SUPFAM" id="SSF51735">
    <property type="entry name" value="NAD(P)-binding Rossmann-fold domains"/>
    <property type="match status" value="1"/>
</dbReference>
<dbReference type="OrthoDB" id="5283654at2759"/>
<dbReference type="RefSeq" id="XP_018263904.1">
    <property type="nucleotide sequence ID" value="XM_018407096.1"/>
</dbReference>
<keyword evidence="2" id="KW-0560">Oxidoreductase</keyword>
<dbReference type="AlphaFoldDB" id="A0A1A6A7N1"/>
<feature type="domain" description="NmrA-like" evidence="3">
    <location>
        <begin position="8"/>
        <end position="240"/>
    </location>
</feature>
<accession>A0A1A6A7N1</accession>
<gene>
    <name evidence="4" type="ORF">I303_03780</name>
    <name evidence="5" type="ORF">I303_103762</name>
</gene>